<evidence type="ECO:0000256" key="1">
    <source>
        <dbReference type="SAM" id="MobiDB-lite"/>
    </source>
</evidence>
<comment type="caution">
    <text evidence="2">The sequence shown here is derived from an EMBL/GenBank/DDBJ whole genome shotgun (WGS) entry which is preliminary data.</text>
</comment>
<dbReference type="AlphaFoldDB" id="A0A9D4F0P1"/>
<organism evidence="2 3">
    <name type="scientific">Dreissena polymorpha</name>
    <name type="common">Zebra mussel</name>
    <name type="synonym">Mytilus polymorpha</name>
    <dbReference type="NCBI Taxonomy" id="45954"/>
    <lineage>
        <taxon>Eukaryota</taxon>
        <taxon>Metazoa</taxon>
        <taxon>Spiralia</taxon>
        <taxon>Lophotrochozoa</taxon>
        <taxon>Mollusca</taxon>
        <taxon>Bivalvia</taxon>
        <taxon>Autobranchia</taxon>
        <taxon>Heteroconchia</taxon>
        <taxon>Euheterodonta</taxon>
        <taxon>Imparidentia</taxon>
        <taxon>Neoheterodontei</taxon>
        <taxon>Myida</taxon>
        <taxon>Dreissenoidea</taxon>
        <taxon>Dreissenidae</taxon>
        <taxon>Dreissena</taxon>
    </lineage>
</organism>
<keyword evidence="3" id="KW-1185">Reference proteome</keyword>
<proteinExistence type="predicted"/>
<feature type="compositionally biased region" description="Basic residues" evidence="1">
    <location>
        <begin position="1"/>
        <end position="16"/>
    </location>
</feature>
<evidence type="ECO:0000313" key="2">
    <source>
        <dbReference type="EMBL" id="KAH3787530.1"/>
    </source>
</evidence>
<reference evidence="2" key="2">
    <citation type="submission" date="2020-11" db="EMBL/GenBank/DDBJ databases">
        <authorList>
            <person name="McCartney M.A."/>
            <person name="Auch B."/>
            <person name="Kono T."/>
            <person name="Mallez S."/>
            <person name="Becker A."/>
            <person name="Gohl D.M."/>
            <person name="Silverstein K.A.T."/>
            <person name="Koren S."/>
            <person name="Bechman K.B."/>
            <person name="Herman A."/>
            <person name="Abrahante J.E."/>
            <person name="Garbe J."/>
        </authorList>
    </citation>
    <scope>NUCLEOTIDE SEQUENCE</scope>
    <source>
        <strain evidence="2">Duluth1</strain>
        <tissue evidence="2">Whole animal</tissue>
    </source>
</reference>
<sequence>MSPISRHRKDWTHRSRPMSPISGHFVASGGVRISFKSHLNFTREGIELRSKKDRTINARLSPSDRPTSDSLYVYYDELQRPSGNQTVAGR</sequence>
<accession>A0A9D4F0P1</accession>
<dbReference type="EMBL" id="JAIWYP010000008">
    <property type="protein sequence ID" value="KAH3787530.1"/>
    <property type="molecule type" value="Genomic_DNA"/>
</dbReference>
<dbReference type="Proteomes" id="UP000828390">
    <property type="component" value="Unassembled WGS sequence"/>
</dbReference>
<name>A0A9D4F0P1_DREPO</name>
<evidence type="ECO:0000313" key="3">
    <source>
        <dbReference type="Proteomes" id="UP000828390"/>
    </source>
</evidence>
<reference evidence="2" key="1">
    <citation type="journal article" date="2019" name="bioRxiv">
        <title>The Genome of the Zebra Mussel, Dreissena polymorpha: A Resource for Invasive Species Research.</title>
        <authorList>
            <person name="McCartney M.A."/>
            <person name="Auch B."/>
            <person name="Kono T."/>
            <person name="Mallez S."/>
            <person name="Zhang Y."/>
            <person name="Obille A."/>
            <person name="Becker A."/>
            <person name="Abrahante J.E."/>
            <person name="Garbe J."/>
            <person name="Badalamenti J.P."/>
            <person name="Herman A."/>
            <person name="Mangelson H."/>
            <person name="Liachko I."/>
            <person name="Sullivan S."/>
            <person name="Sone E.D."/>
            <person name="Koren S."/>
            <person name="Silverstein K.A.T."/>
            <person name="Beckman K.B."/>
            <person name="Gohl D.M."/>
        </authorList>
    </citation>
    <scope>NUCLEOTIDE SEQUENCE</scope>
    <source>
        <strain evidence="2">Duluth1</strain>
        <tissue evidence="2">Whole animal</tissue>
    </source>
</reference>
<gene>
    <name evidence="2" type="ORF">DPMN_165654</name>
</gene>
<protein>
    <submittedName>
        <fullName evidence="2">Uncharacterized protein</fullName>
    </submittedName>
</protein>
<feature type="region of interest" description="Disordered" evidence="1">
    <location>
        <begin position="1"/>
        <end position="23"/>
    </location>
</feature>